<comment type="caution">
    <text evidence="2">The sequence shown here is derived from an EMBL/GenBank/DDBJ whole genome shotgun (WGS) entry which is preliminary data.</text>
</comment>
<accession>A0ABR0XZV4</accession>
<evidence type="ECO:0000259" key="1">
    <source>
        <dbReference type="Pfam" id="PF13456"/>
    </source>
</evidence>
<evidence type="ECO:0000313" key="2">
    <source>
        <dbReference type="EMBL" id="KAK6164610.1"/>
    </source>
</evidence>
<sequence length="220" mass="24711">MSPQAWVELIVRCVSTVRYTFSNNNQLIGRVVPKRSFRQVGGKEVLIKSMLQAIPTYVILCFRIPQSICADIEKELANFWFNLEGGQWSVHTCGMDKWVAGYRGKLSMESNENIRDELKGPNQKLIYGSESSWIALPMGTVRHDTYICFIDDNGLYGVGGSIRDNNGDLFVVFGKAISCRRSILEGELRAMLYGMEVLMEQQFVSAHVATDSLLVVQAVT</sequence>
<feature type="domain" description="RNase H type-1" evidence="1">
    <location>
        <begin position="152"/>
        <end position="220"/>
    </location>
</feature>
<name>A0ABR0XZV4_REHGL</name>
<dbReference type="Pfam" id="PF13456">
    <property type="entry name" value="RVT_3"/>
    <property type="match status" value="1"/>
</dbReference>
<dbReference type="InterPro" id="IPR036397">
    <property type="entry name" value="RNaseH_sf"/>
</dbReference>
<dbReference type="Gene3D" id="3.30.420.10">
    <property type="entry name" value="Ribonuclease H-like superfamily/Ribonuclease H"/>
    <property type="match status" value="1"/>
</dbReference>
<dbReference type="EMBL" id="JABTTQ020000001">
    <property type="protein sequence ID" value="KAK6164610.1"/>
    <property type="molecule type" value="Genomic_DNA"/>
</dbReference>
<protein>
    <recommendedName>
        <fullName evidence="1">RNase H type-1 domain-containing protein</fullName>
    </recommendedName>
</protein>
<evidence type="ECO:0000313" key="3">
    <source>
        <dbReference type="Proteomes" id="UP001318860"/>
    </source>
</evidence>
<dbReference type="Proteomes" id="UP001318860">
    <property type="component" value="Unassembled WGS sequence"/>
</dbReference>
<keyword evidence="3" id="KW-1185">Reference proteome</keyword>
<dbReference type="InterPro" id="IPR002156">
    <property type="entry name" value="RNaseH_domain"/>
</dbReference>
<organism evidence="2 3">
    <name type="scientific">Rehmannia glutinosa</name>
    <name type="common">Chinese foxglove</name>
    <dbReference type="NCBI Taxonomy" id="99300"/>
    <lineage>
        <taxon>Eukaryota</taxon>
        <taxon>Viridiplantae</taxon>
        <taxon>Streptophyta</taxon>
        <taxon>Embryophyta</taxon>
        <taxon>Tracheophyta</taxon>
        <taxon>Spermatophyta</taxon>
        <taxon>Magnoliopsida</taxon>
        <taxon>eudicotyledons</taxon>
        <taxon>Gunneridae</taxon>
        <taxon>Pentapetalae</taxon>
        <taxon>asterids</taxon>
        <taxon>lamiids</taxon>
        <taxon>Lamiales</taxon>
        <taxon>Orobanchaceae</taxon>
        <taxon>Rehmannieae</taxon>
        <taxon>Rehmannia</taxon>
    </lineage>
</organism>
<proteinExistence type="predicted"/>
<gene>
    <name evidence="2" type="ORF">DH2020_001474</name>
</gene>
<reference evidence="2 3" key="1">
    <citation type="journal article" date="2021" name="Comput. Struct. Biotechnol. J.">
        <title>De novo genome assembly of the potent medicinal plant Rehmannia glutinosa using nanopore technology.</title>
        <authorList>
            <person name="Ma L."/>
            <person name="Dong C."/>
            <person name="Song C."/>
            <person name="Wang X."/>
            <person name="Zheng X."/>
            <person name="Niu Y."/>
            <person name="Chen S."/>
            <person name="Feng W."/>
        </authorList>
    </citation>
    <scope>NUCLEOTIDE SEQUENCE [LARGE SCALE GENOMIC DNA]</scope>
    <source>
        <strain evidence="2">DH-2019</strain>
    </source>
</reference>